<dbReference type="PANTHER" id="PTHR11358">
    <property type="entry name" value="ARGINASE/AGMATINASE"/>
    <property type="match status" value="1"/>
</dbReference>
<evidence type="ECO:0000256" key="1">
    <source>
        <dbReference type="ARBA" id="ARBA00022723"/>
    </source>
</evidence>
<evidence type="ECO:0000256" key="2">
    <source>
        <dbReference type="ARBA" id="ARBA00022801"/>
    </source>
</evidence>
<dbReference type="PANTHER" id="PTHR11358:SF35">
    <property type="entry name" value="FORMIMIDOYLGLUTAMASE"/>
    <property type="match status" value="1"/>
</dbReference>
<dbReference type="PROSITE" id="PS51409">
    <property type="entry name" value="ARGINASE_2"/>
    <property type="match status" value="1"/>
</dbReference>
<dbReference type="InterPro" id="IPR006035">
    <property type="entry name" value="Ureohydrolase"/>
</dbReference>
<proteinExistence type="inferred from homology"/>
<dbReference type="GO" id="GO:0050415">
    <property type="term" value="F:formimidoylglutamase activity"/>
    <property type="evidence" value="ECO:0007669"/>
    <property type="project" value="UniProtKB-EC"/>
</dbReference>
<name>A0ABV9JMN0_9GAMM</name>
<dbReference type="Proteomes" id="UP001595962">
    <property type="component" value="Unassembled WGS sequence"/>
</dbReference>
<reference evidence="7" key="1">
    <citation type="journal article" date="2019" name="Int. J. Syst. Evol. Microbiol.">
        <title>The Global Catalogue of Microorganisms (GCM) 10K type strain sequencing project: providing services to taxonomists for standard genome sequencing and annotation.</title>
        <authorList>
            <consortium name="The Broad Institute Genomics Platform"/>
            <consortium name="The Broad Institute Genome Sequencing Center for Infectious Disease"/>
            <person name="Wu L."/>
            <person name="Ma J."/>
        </authorList>
    </citation>
    <scope>NUCLEOTIDE SEQUENCE [LARGE SCALE GENOMIC DNA]</scope>
    <source>
        <strain evidence="7">DT28</strain>
    </source>
</reference>
<comment type="caution">
    <text evidence="6">The sequence shown here is derived from an EMBL/GenBank/DDBJ whole genome shotgun (WGS) entry which is preliminary data.</text>
</comment>
<sequence>MLPFTFYQAADLAAFQQLRAGEQRIGEALFWPEPHLDLTQRLQQAKAAGVRIVLLGVPEDIGPRANLGLGGATQGWTAFVRKFINLQANRFLDASQLMLLGELDCADLQQQSQSLDPTDPVQLQQLRQLCAQLDQRLEPVLRAIFETKLRPVVIGGGHNNALPLLAALSQSRQQAVNAINLDPHADFRLQEGRHSGNGFSYAKAQGYLQHYLVMGLHELKNSAAALASIAAEGVDVLSYQQLFVRQQADWPALLQQWQAKHPGPFGIELDTDAITGMPVSAYNSCGVSVQQAEHFVYLLASSSDSQYLHLAEAAPERHPAGVAAGMNDAGQILTALVCAFVMAKQQRQ</sequence>
<dbReference type="EMBL" id="JBHSGB010000010">
    <property type="protein sequence ID" value="MFC4655506.1"/>
    <property type="molecule type" value="Genomic_DNA"/>
</dbReference>
<keyword evidence="2 6" id="KW-0378">Hydrolase</keyword>
<dbReference type="SUPFAM" id="SSF52768">
    <property type="entry name" value="Arginase/deacetylase"/>
    <property type="match status" value="1"/>
</dbReference>
<dbReference type="Gene3D" id="3.40.800.10">
    <property type="entry name" value="Ureohydrolase domain"/>
    <property type="match status" value="1"/>
</dbReference>
<evidence type="ECO:0000256" key="3">
    <source>
        <dbReference type="ARBA" id="ARBA00022808"/>
    </source>
</evidence>
<dbReference type="Pfam" id="PF00491">
    <property type="entry name" value="Arginase"/>
    <property type="match status" value="1"/>
</dbReference>
<dbReference type="InterPro" id="IPR023696">
    <property type="entry name" value="Ureohydrolase_dom_sf"/>
</dbReference>
<keyword evidence="3" id="KW-0369">Histidine metabolism</keyword>
<evidence type="ECO:0000256" key="5">
    <source>
        <dbReference type="PROSITE-ProRule" id="PRU00742"/>
    </source>
</evidence>
<dbReference type="CDD" id="cd09988">
    <property type="entry name" value="Formimidoylglutamase"/>
    <property type="match status" value="1"/>
</dbReference>
<organism evidence="6 7">
    <name type="scientific">Rheinheimera marina</name>
    <dbReference type="NCBI Taxonomy" id="1774958"/>
    <lineage>
        <taxon>Bacteria</taxon>
        <taxon>Pseudomonadati</taxon>
        <taxon>Pseudomonadota</taxon>
        <taxon>Gammaproteobacteria</taxon>
        <taxon>Chromatiales</taxon>
        <taxon>Chromatiaceae</taxon>
        <taxon>Rheinheimera</taxon>
    </lineage>
</organism>
<evidence type="ECO:0000256" key="4">
    <source>
        <dbReference type="ARBA" id="ARBA00023211"/>
    </source>
</evidence>
<protein>
    <submittedName>
        <fullName evidence="6">Formimidoylglutamase</fullName>
        <ecNumber evidence="6">3.5.3.8</ecNumber>
    </submittedName>
</protein>
<dbReference type="RefSeq" id="WP_377334003.1">
    <property type="nucleotide sequence ID" value="NZ_JBHSGB010000010.1"/>
</dbReference>
<keyword evidence="7" id="KW-1185">Reference proteome</keyword>
<evidence type="ECO:0000313" key="7">
    <source>
        <dbReference type="Proteomes" id="UP001595962"/>
    </source>
</evidence>
<comment type="similarity">
    <text evidence="5">Belongs to the arginase family.</text>
</comment>
<keyword evidence="1" id="KW-0479">Metal-binding</keyword>
<keyword evidence="4" id="KW-0464">Manganese</keyword>
<accession>A0ABV9JMN0</accession>
<gene>
    <name evidence="6" type="ORF">ACFO3I_10830</name>
</gene>
<dbReference type="EC" id="3.5.3.8" evidence="6"/>
<evidence type="ECO:0000313" key="6">
    <source>
        <dbReference type="EMBL" id="MFC4655506.1"/>
    </source>
</evidence>